<name>A0ABP9Y4J1_9FUNG</name>
<sequence length="363" mass="40671">MSAPALFSPMKIGKHQLEHRVVLAPLTRFRADENAVPTDLQVEYYAQRATKGGLLITEATFITHKAGSYPRAPGIYSKEQIEGWKKVTDAVHAKGGVIFLQLWHIGRAAMSAHIGGEQPVSSSDVAIEGVNLLGLPQEKPRALTIPEIKDLLNDYRQASLNAIEAGFDGVEIHSANGYLLDQFINTSSNKRTDIYGGSIENRCRFSLEVVDTVAEAIGAERTAIRFSPWSEFQDMKDDTPYETWGYLAKSLQEKHSDLAFVDFIEPRADFCVDEYSKQPDTLEPFRKLWKGPMVSAGGYTFDTKKAFEVAEETGNMIGFGRLFISNPDLVERLRNGLPLNKYNRDTFYTNSAEGYTDYPFYKN</sequence>
<evidence type="ECO:0000259" key="1">
    <source>
        <dbReference type="Pfam" id="PF00724"/>
    </source>
</evidence>
<dbReference type="EMBL" id="BAABUJ010000020">
    <property type="protein sequence ID" value="GAA5801882.1"/>
    <property type="molecule type" value="Genomic_DNA"/>
</dbReference>
<feature type="domain" description="NADH:flavin oxidoreductase/NADH oxidase N-terminal" evidence="1">
    <location>
        <begin position="6"/>
        <end position="340"/>
    </location>
</feature>
<dbReference type="InterPro" id="IPR013785">
    <property type="entry name" value="Aldolase_TIM"/>
</dbReference>
<dbReference type="Proteomes" id="UP001476247">
    <property type="component" value="Unassembled WGS sequence"/>
</dbReference>
<comment type="caution">
    <text evidence="2">The sequence shown here is derived from an EMBL/GenBank/DDBJ whole genome shotgun (WGS) entry which is preliminary data.</text>
</comment>
<dbReference type="InterPro" id="IPR045247">
    <property type="entry name" value="Oye-like"/>
</dbReference>
<dbReference type="InterPro" id="IPR001155">
    <property type="entry name" value="OxRdtase_FMN_N"/>
</dbReference>
<dbReference type="SUPFAM" id="SSF51395">
    <property type="entry name" value="FMN-linked oxidoreductases"/>
    <property type="match status" value="1"/>
</dbReference>
<protein>
    <recommendedName>
        <fullName evidence="1">NADH:flavin oxidoreductase/NADH oxidase N-terminal domain-containing protein</fullName>
    </recommendedName>
</protein>
<dbReference type="PANTHER" id="PTHR22893:SF91">
    <property type="entry name" value="NADPH DEHYDROGENASE 2-RELATED"/>
    <property type="match status" value="1"/>
</dbReference>
<evidence type="ECO:0000313" key="2">
    <source>
        <dbReference type="EMBL" id="GAA5801882.1"/>
    </source>
</evidence>
<reference evidence="2 3" key="1">
    <citation type="submission" date="2024-04" db="EMBL/GenBank/DDBJ databases">
        <title>genome sequences of Mucor flavus KT1a and Helicostylum pulchrum KT1b strains isolation_sourced from the surface of a dry-aged beef.</title>
        <authorList>
            <person name="Toyotome T."/>
            <person name="Hosono M."/>
            <person name="Torimaru M."/>
            <person name="Fukuda K."/>
            <person name="Mikami N."/>
        </authorList>
    </citation>
    <scope>NUCLEOTIDE SEQUENCE [LARGE SCALE GENOMIC DNA]</scope>
    <source>
        <strain evidence="2 3">KT1b</strain>
    </source>
</reference>
<dbReference type="Pfam" id="PF00724">
    <property type="entry name" value="Oxidored_FMN"/>
    <property type="match status" value="1"/>
</dbReference>
<dbReference type="Gene3D" id="3.20.20.70">
    <property type="entry name" value="Aldolase class I"/>
    <property type="match status" value="1"/>
</dbReference>
<proteinExistence type="predicted"/>
<keyword evidence="3" id="KW-1185">Reference proteome</keyword>
<gene>
    <name evidence="2" type="ORF">HPULCUR_007339</name>
</gene>
<evidence type="ECO:0000313" key="3">
    <source>
        <dbReference type="Proteomes" id="UP001476247"/>
    </source>
</evidence>
<accession>A0ABP9Y4J1</accession>
<dbReference type="CDD" id="cd02933">
    <property type="entry name" value="OYE_like_FMN"/>
    <property type="match status" value="1"/>
</dbReference>
<dbReference type="PANTHER" id="PTHR22893">
    <property type="entry name" value="NADH OXIDOREDUCTASE-RELATED"/>
    <property type="match status" value="1"/>
</dbReference>
<organism evidence="2 3">
    <name type="scientific">Helicostylum pulchrum</name>
    <dbReference type="NCBI Taxonomy" id="562976"/>
    <lineage>
        <taxon>Eukaryota</taxon>
        <taxon>Fungi</taxon>
        <taxon>Fungi incertae sedis</taxon>
        <taxon>Mucoromycota</taxon>
        <taxon>Mucoromycotina</taxon>
        <taxon>Mucoromycetes</taxon>
        <taxon>Mucorales</taxon>
        <taxon>Mucorineae</taxon>
        <taxon>Mucoraceae</taxon>
        <taxon>Helicostylum</taxon>
    </lineage>
</organism>